<protein>
    <submittedName>
        <fullName evidence="2">Uncharacterized protein</fullName>
    </submittedName>
</protein>
<keyword evidence="3" id="KW-1185">Reference proteome</keyword>
<dbReference type="Proteomes" id="UP000243498">
    <property type="component" value="Unassembled WGS sequence"/>
</dbReference>
<sequence>MEPGIPMILPKGIVTNTTDIYKEVASYQIIPADKIWEYWHVYTTTNKKLKDPTARRLENFWWQVWGSDRRYLSGRALAKIYEDISLGPTIVPLHGPPNRWEGPGVPPLTKQLIVAHLNRGPDDTQARPEPPRMKSNDASIRSLSSSASKPPPPHPILKKSKPALLSGPKPTARFASPPESDDDGAKESDVPSSGSTATTGLEMAAFKEAIPAARSVPPAMEATASANPPLSNHEEKPQSRPSIAVLQSPSRDAVTTTTTRGLTHLRTVSPIPERPHGKANCESADPEDAVSRTSDHPFVLSAKAAGKQPVAPRNAANKASHLPGGHSRSSISTSLATSKSRATFDLCSPVSTRSLSLTRTDTDTSSTTGSVTDSVSMTGLSLSQNGYARRGSSTQGLFTGALATTTNVAAKGQIMDQAGSLPTSGLVDTNMGDVGFPSEYSNTSFLDSHMLPTPPSHAASVPMGRTRSQLTLLLEREKTKRH</sequence>
<proteinExistence type="predicted"/>
<feature type="region of interest" description="Disordered" evidence="1">
    <location>
        <begin position="354"/>
        <end position="373"/>
    </location>
</feature>
<evidence type="ECO:0000313" key="3">
    <source>
        <dbReference type="Proteomes" id="UP000243498"/>
    </source>
</evidence>
<gene>
    <name evidence="2" type="ORF">NOR_01838</name>
</gene>
<feature type="compositionally biased region" description="Basic and acidic residues" evidence="1">
    <location>
        <begin position="120"/>
        <end position="135"/>
    </location>
</feature>
<accession>A0A162JSP4</accession>
<organism evidence="2 3">
    <name type="scientific">Metarhizium rileyi (strain RCEF 4871)</name>
    <name type="common">Nomuraea rileyi</name>
    <dbReference type="NCBI Taxonomy" id="1649241"/>
    <lineage>
        <taxon>Eukaryota</taxon>
        <taxon>Fungi</taxon>
        <taxon>Dikarya</taxon>
        <taxon>Ascomycota</taxon>
        <taxon>Pezizomycotina</taxon>
        <taxon>Sordariomycetes</taxon>
        <taxon>Hypocreomycetidae</taxon>
        <taxon>Hypocreales</taxon>
        <taxon>Clavicipitaceae</taxon>
        <taxon>Metarhizium</taxon>
    </lineage>
</organism>
<feature type="region of interest" description="Disordered" evidence="1">
    <location>
        <begin position="218"/>
        <end position="334"/>
    </location>
</feature>
<name>A0A162JSP4_METRR</name>
<dbReference type="OrthoDB" id="5424234at2759"/>
<dbReference type="AlphaFoldDB" id="A0A162JSP4"/>
<feature type="region of interest" description="Disordered" evidence="1">
    <location>
        <begin position="120"/>
        <end position="197"/>
    </location>
</feature>
<feature type="compositionally biased region" description="Low complexity" evidence="1">
    <location>
        <begin position="138"/>
        <end position="148"/>
    </location>
</feature>
<comment type="caution">
    <text evidence="2">The sequence shown here is derived from an EMBL/GenBank/DDBJ whole genome shotgun (WGS) entry which is preliminary data.</text>
</comment>
<feature type="compositionally biased region" description="Low complexity" evidence="1">
    <location>
        <begin position="255"/>
        <end position="267"/>
    </location>
</feature>
<evidence type="ECO:0000256" key="1">
    <source>
        <dbReference type="SAM" id="MobiDB-lite"/>
    </source>
</evidence>
<dbReference type="STRING" id="1081105.A0A162JSP4"/>
<feature type="compositionally biased region" description="Polar residues" evidence="1">
    <location>
        <begin position="239"/>
        <end position="254"/>
    </location>
</feature>
<dbReference type="OMA" id="QYWHVYT"/>
<reference evidence="2 3" key="1">
    <citation type="journal article" date="2016" name="Genome Biol. Evol.">
        <title>Divergent and convergent evolution of fungal pathogenicity.</title>
        <authorList>
            <person name="Shang Y."/>
            <person name="Xiao G."/>
            <person name="Zheng P."/>
            <person name="Cen K."/>
            <person name="Zhan S."/>
            <person name="Wang C."/>
        </authorList>
    </citation>
    <scope>NUCLEOTIDE SEQUENCE [LARGE SCALE GENOMIC DNA]</scope>
    <source>
        <strain evidence="2 3">RCEF 4871</strain>
    </source>
</reference>
<dbReference type="EMBL" id="AZHC01000004">
    <property type="protein sequence ID" value="OAA48588.1"/>
    <property type="molecule type" value="Genomic_DNA"/>
</dbReference>
<evidence type="ECO:0000313" key="2">
    <source>
        <dbReference type="EMBL" id="OAA48588.1"/>
    </source>
</evidence>